<reference evidence="3" key="1">
    <citation type="journal article" date="2017" name="Plant J.">
        <title>The pomegranate (Punica granatum L.) genome and the genomics of punicalagin biosynthesis.</title>
        <authorList>
            <person name="Qin G."/>
            <person name="Xu C."/>
            <person name="Ming R."/>
            <person name="Tang H."/>
            <person name="Guyot R."/>
            <person name="Kramer E.M."/>
            <person name="Hu Y."/>
            <person name="Yi X."/>
            <person name="Qi Y."/>
            <person name="Xu X."/>
            <person name="Gao Z."/>
            <person name="Pan H."/>
            <person name="Jian J."/>
            <person name="Tian Y."/>
            <person name="Yue Z."/>
            <person name="Xu Y."/>
        </authorList>
    </citation>
    <scope>NUCLEOTIDE SEQUENCE [LARGE SCALE GENOMIC DNA]</scope>
    <source>
        <strain evidence="3">cv. Dabenzi</strain>
    </source>
</reference>
<gene>
    <name evidence="2" type="ORF">CDL15_Pgr005238</name>
</gene>
<feature type="region of interest" description="Disordered" evidence="1">
    <location>
        <begin position="1"/>
        <end position="100"/>
    </location>
</feature>
<dbReference type="AlphaFoldDB" id="A0A218WQB5"/>
<comment type="caution">
    <text evidence="2">The sequence shown here is derived from an EMBL/GenBank/DDBJ whole genome shotgun (WGS) entry which is preliminary data.</text>
</comment>
<dbReference type="EMBL" id="MTKT01003711">
    <property type="protein sequence ID" value="OWM74658.1"/>
    <property type="molecule type" value="Genomic_DNA"/>
</dbReference>
<feature type="compositionally biased region" description="Polar residues" evidence="1">
    <location>
        <begin position="8"/>
        <end position="20"/>
    </location>
</feature>
<sequence>MRTEPHTQLRSLEARSTATEGSPAATYQLREDGERLSRRGEKGRKRGVEDDGAGDFCSSRKGRKGGDPPGAGSKRELEEKKRVFPESRRESWASSQSTFS</sequence>
<evidence type="ECO:0000313" key="2">
    <source>
        <dbReference type="EMBL" id="OWM74658.1"/>
    </source>
</evidence>
<feature type="compositionally biased region" description="Basic and acidic residues" evidence="1">
    <location>
        <begin position="29"/>
        <end position="40"/>
    </location>
</feature>
<proteinExistence type="predicted"/>
<evidence type="ECO:0000313" key="3">
    <source>
        <dbReference type="Proteomes" id="UP000197138"/>
    </source>
</evidence>
<feature type="compositionally biased region" description="Basic and acidic residues" evidence="1">
    <location>
        <begin position="73"/>
        <end position="91"/>
    </location>
</feature>
<evidence type="ECO:0000256" key="1">
    <source>
        <dbReference type="SAM" id="MobiDB-lite"/>
    </source>
</evidence>
<protein>
    <submittedName>
        <fullName evidence="2">Uncharacterized protein</fullName>
    </submittedName>
</protein>
<name>A0A218WQB5_PUNGR</name>
<accession>A0A218WQB5</accession>
<organism evidence="2 3">
    <name type="scientific">Punica granatum</name>
    <name type="common">Pomegranate</name>
    <dbReference type="NCBI Taxonomy" id="22663"/>
    <lineage>
        <taxon>Eukaryota</taxon>
        <taxon>Viridiplantae</taxon>
        <taxon>Streptophyta</taxon>
        <taxon>Embryophyta</taxon>
        <taxon>Tracheophyta</taxon>
        <taxon>Spermatophyta</taxon>
        <taxon>Magnoliopsida</taxon>
        <taxon>eudicotyledons</taxon>
        <taxon>Gunneridae</taxon>
        <taxon>Pentapetalae</taxon>
        <taxon>rosids</taxon>
        <taxon>malvids</taxon>
        <taxon>Myrtales</taxon>
        <taxon>Lythraceae</taxon>
        <taxon>Punica</taxon>
    </lineage>
</organism>
<dbReference type="Proteomes" id="UP000197138">
    <property type="component" value="Unassembled WGS sequence"/>
</dbReference>